<proteinExistence type="predicted"/>
<keyword evidence="5" id="KW-1185">Reference proteome</keyword>
<evidence type="ECO:0000256" key="3">
    <source>
        <dbReference type="SAM" id="MobiDB-lite"/>
    </source>
</evidence>
<evidence type="ECO:0000256" key="2">
    <source>
        <dbReference type="SAM" id="Coils"/>
    </source>
</evidence>
<evidence type="ECO:0000256" key="1">
    <source>
        <dbReference type="ARBA" id="ARBA00022441"/>
    </source>
</evidence>
<dbReference type="AlphaFoldDB" id="A0AA35X5K4"/>
<keyword evidence="2" id="KW-0175">Coiled coil</keyword>
<dbReference type="Proteomes" id="UP001174909">
    <property type="component" value="Unassembled WGS sequence"/>
</dbReference>
<dbReference type="Gene3D" id="1.10.533.10">
    <property type="entry name" value="Death Domain, Fas"/>
    <property type="match status" value="1"/>
</dbReference>
<dbReference type="SMART" id="SM00612">
    <property type="entry name" value="Kelch"/>
    <property type="match status" value="2"/>
</dbReference>
<gene>
    <name evidence="4" type="ORF">GBAR_LOCUS21698</name>
</gene>
<comment type="caution">
    <text evidence="4">The sequence shown here is derived from an EMBL/GenBank/DDBJ whole genome shotgun (WGS) entry which is preliminary data.</text>
</comment>
<organism evidence="4 5">
    <name type="scientific">Geodia barretti</name>
    <name type="common">Barrett's horny sponge</name>
    <dbReference type="NCBI Taxonomy" id="519541"/>
    <lineage>
        <taxon>Eukaryota</taxon>
        <taxon>Metazoa</taxon>
        <taxon>Porifera</taxon>
        <taxon>Demospongiae</taxon>
        <taxon>Heteroscleromorpha</taxon>
        <taxon>Tetractinellida</taxon>
        <taxon>Astrophorina</taxon>
        <taxon>Geodiidae</taxon>
        <taxon>Geodia</taxon>
    </lineage>
</organism>
<dbReference type="PANTHER" id="PTHR46375">
    <property type="entry name" value="KELCH REPEAT AND BTB DOMAIN-CONTAINING PROTEIN 13-RELATED"/>
    <property type="match status" value="1"/>
</dbReference>
<dbReference type="CDD" id="cd01671">
    <property type="entry name" value="CARD"/>
    <property type="match status" value="1"/>
</dbReference>
<sequence length="585" mass="65295">MTEEGSSVPHPPEETRPKTSGGMSSESKALRKSYDQFMKGADPSSLVAPLYSQDLLTDDEKARALLDTQTNRKRLDEIFDALTRRVGVEPKAFLLIMQTLKNVPALKPMGEKMQELYNEVVGEFGCDSSNEHAIGRVEPSHSDSNSLPQLTSKANHQTKLTTSTFPPEAFSVFGTSIRCVIKMCFDNYNNCTIFPKETVDIAWLRADHLLRGMKSQTQRVNYYWNNNPTRNTPKSYEHDTYIKKELDVQSQETAELKERLKRYEEQNKIVKEKLSKAQQIIREQQQHIEEMKHQQIQDPGIQVKQLKSSCKLTVKCNNKGKIIPGRMSRGSSTTDGRLAYFTPWGGSSAIYSYDWRTDKWEELPSCPCRNAGLAIIDGALTAVGGMNASSKPSNKLYTLRRKRWNDYLTMGAACSSPAIASTDNHVFVIGGNDASHDISTIKSFEIKSKRFLKQTPLPQALARPSATICHDKLHVIGANAIGFSCSLHALVSSEECKVTSLPQLPVMASTAASLCGQLVIIGGTPGSTASSTKASVNSIYQLMDEQWVEIGTMHFGRKSCFVVNTTPEKLVDSWWTRQSKNVRQY</sequence>
<dbReference type="InterPro" id="IPR011043">
    <property type="entry name" value="Gal_Oxase/kelch_b-propeller"/>
</dbReference>
<name>A0AA35X5K4_GEOBA</name>
<dbReference type="Gene3D" id="2.120.10.80">
    <property type="entry name" value="Kelch-type beta propeller"/>
    <property type="match status" value="1"/>
</dbReference>
<dbReference type="InterPro" id="IPR011029">
    <property type="entry name" value="DEATH-like_dom_sf"/>
</dbReference>
<feature type="coiled-coil region" evidence="2">
    <location>
        <begin position="246"/>
        <end position="294"/>
    </location>
</feature>
<protein>
    <submittedName>
        <fullName evidence="4">Kelch-like protein diablo</fullName>
    </submittedName>
</protein>
<keyword evidence="1" id="KW-0880">Kelch repeat</keyword>
<dbReference type="SUPFAM" id="SSF50965">
    <property type="entry name" value="Galactose oxidase, central domain"/>
    <property type="match status" value="1"/>
</dbReference>
<dbReference type="InterPro" id="IPR006652">
    <property type="entry name" value="Kelch_1"/>
</dbReference>
<evidence type="ECO:0000313" key="4">
    <source>
        <dbReference type="EMBL" id="CAI8038980.1"/>
    </source>
</evidence>
<dbReference type="InterPro" id="IPR052392">
    <property type="entry name" value="Kelch-BTB_domain-containing"/>
</dbReference>
<feature type="region of interest" description="Disordered" evidence="3">
    <location>
        <begin position="1"/>
        <end position="35"/>
    </location>
</feature>
<dbReference type="InterPro" id="IPR015915">
    <property type="entry name" value="Kelch-typ_b-propeller"/>
</dbReference>
<reference evidence="4" key="1">
    <citation type="submission" date="2023-03" db="EMBL/GenBank/DDBJ databases">
        <authorList>
            <person name="Steffen K."/>
            <person name="Cardenas P."/>
        </authorList>
    </citation>
    <scope>NUCLEOTIDE SEQUENCE</scope>
</reference>
<evidence type="ECO:0000313" key="5">
    <source>
        <dbReference type="Proteomes" id="UP001174909"/>
    </source>
</evidence>
<accession>A0AA35X5K4</accession>
<dbReference type="PANTHER" id="PTHR46375:SF3">
    <property type="entry name" value="KELCH REPEAT AND BTB DOMAIN-CONTAINING PROTEIN 13"/>
    <property type="match status" value="1"/>
</dbReference>
<dbReference type="EMBL" id="CASHTH010003021">
    <property type="protein sequence ID" value="CAI8038980.1"/>
    <property type="molecule type" value="Genomic_DNA"/>
</dbReference>